<keyword evidence="1" id="KW-0812">Transmembrane</keyword>
<dbReference type="WBParaSite" id="NBR_0001569601-mRNA-1">
    <property type="protein sequence ID" value="NBR_0001569601-mRNA-1"/>
    <property type="gene ID" value="NBR_0001569601"/>
</dbReference>
<keyword evidence="3" id="KW-1185">Reference proteome</keyword>
<reference evidence="2 3" key="2">
    <citation type="submission" date="2018-11" db="EMBL/GenBank/DDBJ databases">
        <authorList>
            <consortium name="Pathogen Informatics"/>
        </authorList>
    </citation>
    <scope>NUCLEOTIDE SEQUENCE [LARGE SCALE GENOMIC DNA]</scope>
</reference>
<dbReference type="AlphaFoldDB" id="A0A0N4YFZ0"/>
<feature type="transmembrane region" description="Helical" evidence="1">
    <location>
        <begin position="45"/>
        <end position="64"/>
    </location>
</feature>
<organism evidence="4">
    <name type="scientific">Nippostrongylus brasiliensis</name>
    <name type="common">Rat hookworm</name>
    <dbReference type="NCBI Taxonomy" id="27835"/>
    <lineage>
        <taxon>Eukaryota</taxon>
        <taxon>Metazoa</taxon>
        <taxon>Ecdysozoa</taxon>
        <taxon>Nematoda</taxon>
        <taxon>Chromadorea</taxon>
        <taxon>Rhabditida</taxon>
        <taxon>Rhabditina</taxon>
        <taxon>Rhabditomorpha</taxon>
        <taxon>Strongyloidea</taxon>
        <taxon>Heligmosomidae</taxon>
        <taxon>Nippostrongylus</taxon>
    </lineage>
</organism>
<dbReference type="EMBL" id="UYSL01021847">
    <property type="protein sequence ID" value="VDL79291.1"/>
    <property type="molecule type" value="Genomic_DNA"/>
</dbReference>
<name>A0A0N4YFZ0_NIPBR</name>
<reference evidence="4" key="1">
    <citation type="submission" date="2017-02" db="UniProtKB">
        <authorList>
            <consortium name="WormBaseParasite"/>
        </authorList>
    </citation>
    <scope>IDENTIFICATION</scope>
</reference>
<evidence type="ECO:0000313" key="2">
    <source>
        <dbReference type="EMBL" id="VDL79291.1"/>
    </source>
</evidence>
<dbReference type="Proteomes" id="UP000271162">
    <property type="component" value="Unassembled WGS sequence"/>
</dbReference>
<keyword evidence="1" id="KW-0472">Membrane</keyword>
<feature type="transmembrane region" description="Helical" evidence="1">
    <location>
        <begin position="13"/>
        <end position="33"/>
    </location>
</feature>
<dbReference type="OMA" id="QEVVICT"/>
<protein>
    <submittedName>
        <fullName evidence="4">Serpentine receptor class gamma</fullName>
    </submittedName>
</protein>
<feature type="transmembrane region" description="Helical" evidence="1">
    <location>
        <begin position="150"/>
        <end position="174"/>
    </location>
</feature>
<evidence type="ECO:0000313" key="3">
    <source>
        <dbReference type="Proteomes" id="UP000271162"/>
    </source>
</evidence>
<proteinExistence type="predicted"/>
<keyword evidence="1" id="KW-1133">Transmembrane helix</keyword>
<evidence type="ECO:0000313" key="4">
    <source>
        <dbReference type="WBParaSite" id="NBR_0001569601-mRNA-1"/>
    </source>
</evidence>
<evidence type="ECO:0000256" key="1">
    <source>
        <dbReference type="SAM" id="Phobius"/>
    </source>
</evidence>
<gene>
    <name evidence="2" type="ORF">NBR_LOCUS15697</name>
</gene>
<feature type="transmembrane region" description="Helical" evidence="1">
    <location>
        <begin position="123"/>
        <end position="144"/>
    </location>
</feature>
<sequence>MITEATVDLMQHINTPIATACALFVHGFIIYRIRSNFSVLSQYQNLLIVQSSIYLVATTMRLLVNRNITLAGVEERGYPFLPLSRQVEFALVFFLDMIEPAESAVLAIFNIHRVLLFMRPTSLKLFYAIVIPLSLTYMVSYAYVDAFHVALVHVGVILLMGLQNPVALLCTWIWRGNEADMDYASALYGVVRLWPPAKFFSW</sequence>
<accession>A0A0N4YFZ0</accession>